<feature type="coiled-coil region" evidence="1">
    <location>
        <begin position="186"/>
        <end position="249"/>
    </location>
</feature>
<gene>
    <name evidence="2" type="ORF">OCU04_010012</name>
</gene>
<protein>
    <submittedName>
        <fullName evidence="2">Uncharacterized protein</fullName>
    </submittedName>
</protein>
<evidence type="ECO:0000313" key="3">
    <source>
        <dbReference type="Proteomes" id="UP001152300"/>
    </source>
</evidence>
<reference evidence="2" key="1">
    <citation type="submission" date="2022-11" db="EMBL/GenBank/DDBJ databases">
        <title>Genome Resource of Sclerotinia nivalis Strain SnTB1, a Plant Pathogen Isolated from American Ginseng.</title>
        <authorList>
            <person name="Fan S."/>
        </authorList>
    </citation>
    <scope>NUCLEOTIDE SEQUENCE</scope>
    <source>
        <strain evidence="2">SnTB1</strain>
    </source>
</reference>
<proteinExistence type="predicted"/>
<organism evidence="2 3">
    <name type="scientific">Sclerotinia nivalis</name>
    <dbReference type="NCBI Taxonomy" id="352851"/>
    <lineage>
        <taxon>Eukaryota</taxon>
        <taxon>Fungi</taxon>
        <taxon>Dikarya</taxon>
        <taxon>Ascomycota</taxon>
        <taxon>Pezizomycotina</taxon>
        <taxon>Leotiomycetes</taxon>
        <taxon>Helotiales</taxon>
        <taxon>Sclerotiniaceae</taxon>
        <taxon>Sclerotinia</taxon>
    </lineage>
</organism>
<comment type="caution">
    <text evidence="2">The sequence shown here is derived from an EMBL/GenBank/DDBJ whole genome shotgun (WGS) entry which is preliminary data.</text>
</comment>
<evidence type="ECO:0000313" key="2">
    <source>
        <dbReference type="EMBL" id="KAJ8060932.1"/>
    </source>
</evidence>
<keyword evidence="3" id="KW-1185">Reference proteome</keyword>
<name>A0A9X0DGL6_9HELO</name>
<keyword evidence="1" id="KW-0175">Coiled coil</keyword>
<evidence type="ECO:0000256" key="1">
    <source>
        <dbReference type="SAM" id="Coils"/>
    </source>
</evidence>
<dbReference type="AlphaFoldDB" id="A0A9X0DGL6"/>
<accession>A0A9X0DGL6</accession>
<sequence>MTNKRIASTVVLSRLFSRLRRITNPRRAEETIYEELDDDDSKTISASKSIGITKETEKNDWNDEALHRKEFLQSYEIKGYYIRATFHFESFQRQLSLLKQRKPAEKSCPSLRKANELKYDAMIKGGLRFMDEEEIKCELRGIQITREFWYAYDPGLQSTGSRLHKGIGLTRAWYQQHDEPIMEGRKAEIKRRLEETIKERKIVNDEFPWLSIRNPLISEMRYRYLRGLIEQRKIEIQLLEEQLEEEKGKEVVIVPQM</sequence>
<dbReference type="EMBL" id="JAPEIS010000012">
    <property type="protein sequence ID" value="KAJ8060932.1"/>
    <property type="molecule type" value="Genomic_DNA"/>
</dbReference>
<dbReference type="Proteomes" id="UP001152300">
    <property type="component" value="Unassembled WGS sequence"/>
</dbReference>